<dbReference type="OMA" id="SNQRHFF"/>
<dbReference type="GO" id="GO:0061133">
    <property type="term" value="F:endopeptidase activator activity"/>
    <property type="evidence" value="ECO:0007669"/>
    <property type="project" value="TreeGrafter"/>
</dbReference>
<dbReference type="Gene3D" id="1.10.2020.20">
    <property type="match status" value="1"/>
</dbReference>
<dbReference type="Pfam" id="PF16550">
    <property type="entry name" value="RPN13_C"/>
    <property type="match status" value="1"/>
</dbReference>
<dbReference type="Gramene" id="Kaladp0072s0013.4.v1.1">
    <property type="protein sequence ID" value="Kaladp0072s0013.4.v1.1"/>
    <property type="gene ID" value="Kaladp0072s0013.v1.1"/>
</dbReference>
<dbReference type="InterPro" id="IPR032368">
    <property type="entry name" value="RPN13_DEUBAD"/>
</dbReference>
<dbReference type="Proteomes" id="UP000594263">
    <property type="component" value="Unplaced"/>
</dbReference>
<organism evidence="9 10">
    <name type="scientific">Kalanchoe fedtschenkoi</name>
    <name type="common">Lavender scallops</name>
    <name type="synonym">South American air plant</name>
    <dbReference type="NCBI Taxonomy" id="63787"/>
    <lineage>
        <taxon>Eukaryota</taxon>
        <taxon>Viridiplantae</taxon>
        <taxon>Streptophyta</taxon>
        <taxon>Embryophyta</taxon>
        <taxon>Tracheophyta</taxon>
        <taxon>Spermatophyta</taxon>
        <taxon>Magnoliopsida</taxon>
        <taxon>eudicotyledons</taxon>
        <taxon>Gunneridae</taxon>
        <taxon>Pentapetalae</taxon>
        <taxon>Saxifragales</taxon>
        <taxon>Crassulaceae</taxon>
        <taxon>Kalanchoe</taxon>
    </lineage>
</organism>
<name>A0A7N0UMK7_KALFE</name>
<dbReference type="GO" id="GO:0008541">
    <property type="term" value="C:proteasome regulatory particle, lid subcomplex"/>
    <property type="evidence" value="ECO:0007669"/>
    <property type="project" value="TreeGrafter"/>
</dbReference>
<dbReference type="PANTHER" id="PTHR12225">
    <property type="entry name" value="ADHESION REGULATING MOLECULE 1 110 KDA CELL MEMBRANE GLYCOPROTEIN"/>
    <property type="match status" value="1"/>
</dbReference>
<dbReference type="FunFam" id="2.30.29.70:FF:000001">
    <property type="entry name" value="Proteasomal ubiquitin receptor ADRM1"/>
    <property type="match status" value="1"/>
</dbReference>
<evidence type="ECO:0000313" key="9">
    <source>
        <dbReference type="EnsemblPlants" id="Kaladp0072s0013.2.v1.1"/>
    </source>
</evidence>
<dbReference type="EnsemblPlants" id="Kaladp0072s0013.3.v1.1">
    <property type="protein sequence ID" value="Kaladp0072s0013.3.v1.1"/>
    <property type="gene ID" value="Kaladp0072s0013.v1.1"/>
</dbReference>
<dbReference type="Gramene" id="Kaladp0072s0013.2.v1.1">
    <property type="protein sequence ID" value="Kaladp0072s0013.2.v1.1"/>
    <property type="gene ID" value="Kaladp0072s0013.v1.1"/>
</dbReference>
<keyword evidence="4" id="KW-0647">Proteasome</keyword>
<feature type="domain" description="Pru" evidence="8">
    <location>
        <begin position="12"/>
        <end position="124"/>
    </location>
</feature>
<comment type="subcellular location">
    <subcellularLocation>
        <location evidence="2">Cytoplasm</location>
    </subcellularLocation>
    <subcellularLocation>
        <location evidence="1">Nucleus</location>
    </subcellularLocation>
</comment>
<dbReference type="Pfam" id="PF04683">
    <property type="entry name" value="Rpn13_ADRM1_Pru"/>
    <property type="match status" value="1"/>
</dbReference>
<evidence type="ECO:0000259" key="8">
    <source>
        <dbReference type="PROSITE" id="PS51917"/>
    </source>
</evidence>
<evidence type="ECO:0008006" key="11">
    <source>
        <dbReference type="Google" id="ProtNLM"/>
    </source>
</evidence>
<protein>
    <recommendedName>
        <fullName evidence="11">Regulatory particle non-ATPase 13</fullName>
    </recommendedName>
</protein>
<keyword evidence="5" id="KW-0539">Nucleus</keyword>
<dbReference type="GO" id="GO:0070628">
    <property type="term" value="F:proteasome binding"/>
    <property type="evidence" value="ECO:0007669"/>
    <property type="project" value="TreeGrafter"/>
</dbReference>
<dbReference type="AlphaFoldDB" id="A0A7N0UMK7"/>
<dbReference type="FunFam" id="1.10.2020.20:FF:000002">
    <property type="entry name" value="26S proteasome regulatory subunit RPN13"/>
    <property type="match status" value="1"/>
</dbReference>
<proteinExistence type="predicted"/>
<dbReference type="InterPro" id="IPR044867">
    <property type="entry name" value="DEUBAD_dom"/>
</dbReference>
<feature type="region of interest" description="Disordered" evidence="6">
    <location>
        <begin position="142"/>
        <end position="164"/>
    </location>
</feature>
<feature type="compositionally biased region" description="Low complexity" evidence="6">
    <location>
        <begin position="146"/>
        <end position="164"/>
    </location>
</feature>
<evidence type="ECO:0000259" key="7">
    <source>
        <dbReference type="PROSITE" id="PS51916"/>
    </source>
</evidence>
<dbReference type="InterPro" id="IPR038108">
    <property type="entry name" value="RPN13_DEUBAD_sf"/>
</dbReference>
<dbReference type="EnsemblPlants" id="Kaladp0072s0013.2.v1.1">
    <property type="protein sequence ID" value="Kaladp0072s0013.2.v1.1"/>
    <property type="gene ID" value="Kaladp0072s0013.v1.1"/>
</dbReference>
<feature type="domain" description="DEUBAD" evidence="7">
    <location>
        <begin position="191"/>
        <end position="298"/>
    </location>
</feature>
<dbReference type="Gramene" id="Kaladp0072s0013.3.v1.1">
    <property type="protein sequence ID" value="Kaladp0072s0013.3.v1.1"/>
    <property type="gene ID" value="Kaladp0072s0013.v1.1"/>
</dbReference>
<dbReference type="InterPro" id="IPR006773">
    <property type="entry name" value="Rpn13/ADRM1"/>
</dbReference>
<dbReference type="Gene3D" id="2.30.29.70">
    <property type="entry name" value="Proteasomal ubiquitin receptor Rpn13/ADRM1"/>
    <property type="match status" value="1"/>
</dbReference>
<accession>A0A7N0UMK7</accession>
<keyword evidence="10" id="KW-1185">Reference proteome</keyword>
<dbReference type="PANTHER" id="PTHR12225:SF0">
    <property type="entry name" value="PROTEASOMAL UBIQUITIN RECEPTOR ADRM1"/>
    <property type="match status" value="1"/>
</dbReference>
<sequence>MELLLDGESAEALQDVMLEFRAGKMLLDGKKVVPDTRKGLIRIGRGEEGLIHFQWLDRDRNIVEDDQIIFPDEAVFEKVHQASGRVYILKFNTDDRKFFFWMQEPKDENDKQLCRSLNHLLNQPFEEHEASIAPVQHSADAMERTGPSSAGIAGGSSSNLQASSRVTSSTAAVRLEDLQRILSNIEPADAAEDPDGGLSLGDILRPELILPLMDSLPLTERLASYLPEGDCSPEELMEVLKSPPFRQQVDAFTYVLKTGQIDLTQFGIDPSKYKFTILSFLEALEDSVSEVLEGEGSRIVNNDPMDEGH</sequence>
<dbReference type="PROSITE" id="PS51916">
    <property type="entry name" value="DEUBAD"/>
    <property type="match status" value="1"/>
</dbReference>
<dbReference type="EnsemblPlants" id="Kaladp0072s0013.1.v1.1">
    <property type="protein sequence ID" value="Kaladp0072s0013.1.v1.1"/>
    <property type="gene ID" value="Kaladp0072s0013.v1.1"/>
</dbReference>
<evidence type="ECO:0000256" key="6">
    <source>
        <dbReference type="SAM" id="MobiDB-lite"/>
    </source>
</evidence>
<reference evidence="9" key="1">
    <citation type="submission" date="2021-01" db="UniProtKB">
        <authorList>
            <consortium name="EnsemblPlants"/>
        </authorList>
    </citation>
    <scope>IDENTIFICATION</scope>
</reference>
<dbReference type="GO" id="GO:0005634">
    <property type="term" value="C:nucleus"/>
    <property type="evidence" value="ECO:0007669"/>
    <property type="project" value="UniProtKB-SubCell"/>
</dbReference>
<dbReference type="InterPro" id="IPR038633">
    <property type="entry name" value="Rpn13/ADRM1_Pru_sf"/>
</dbReference>
<dbReference type="PROSITE" id="PS51917">
    <property type="entry name" value="PRU"/>
    <property type="match status" value="1"/>
</dbReference>
<evidence type="ECO:0000256" key="3">
    <source>
        <dbReference type="ARBA" id="ARBA00022490"/>
    </source>
</evidence>
<evidence type="ECO:0000256" key="4">
    <source>
        <dbReference type="ARBA" id="ARBA00022942"/>
    </source>
</evidence>
<evidence type="ECO:0000313" key="10">
    <source>
        <dbReference type="Proteomes" id="UP000594263"/>
    </source>
</evidence>
<keyword evidence="3" id="KW-0963">Cytoplasm</keyword>
<dbReference type="InterPro" id="IPR044868">
    <property type="entry name" value="Rpn13/ADRM1_Pru"/>
</dbReference>
<evidence type="ECO:0000256" key="2">
    <source>
        <dbReference type="ARBA" id="ARBA00004496"/>
    </source>
</evidence>
<dbReference type="Gramene" id="Kaladp0072s0013.1.v1.1">
    <property type="protein sequence ID" value="Kaladp0072s0013.1.v1.1"/>
    <property type="gene ID" value="Kaladp0072s0013.v1.1"/>
</dbReference>
<evidence type="ECO:0000256" key="1">
    <source>
        <dbReference type="ARBA" id="ARBA00004123"/>
    </source>
</evidence>
<dbReference type="EnsemblPlants" id="Kaladp0072s0013.4.v1.1">
    <property type="protein sequence ID" value="Kaladp0072s0013.4.v1.1"/>
    <property type="gene ID" value="Kaladp0072s0013.v1.1"/>
</dbReference>
<dbReference type="CDD" id="cd13314">
    <property type="entry name" value="PH_Rpn13"/>
    <property type="match status" value="1"/>
</dbReference>
<dbReference type="GO" id="GO:0005737">
    <property type="term" value="C:cytoplasm"/>
    <property type="evidence" value="ECO:0007669"/>
    <property type="project" value="UniProtKB-SubCell"/>
</dbReference>
<evidence type="ECO:0000256" key="5">
    <source>
        <dbReference type="ARBA" id="ARBA00023242"/>
    </source>
</evidence>